<evidence type="ECO:0000256" key="6">
    <source>
        <dbReference type="ARBA" id="ARBA00013120"/>
    </source>
</evidence>
<dbReference type="PANTHER" id="PTHR46278">
    <property type="entry name" value="DEHYDROGENASE, PUTATIVE-RELATED"/>
    <property type="match status" value="1"/>
</dbReference>
<evidence type="ECO:0000313" key="18">
    <source>
        <dbReference type="Proteomes" id="UP001058120"/>
    </source>
</evidence>
<feature type="binding site" evidence="15">
    <location>
        <begin position="160"/>
        <end position="161"/>
    </location>
    <ligand>
        <name>NADP(+)</name>
        <dbReference type="ChEBI" id="CHEBI:58349"/>
    </ligand>
</feature>
<feature type="binding site" evidence="15">
    <location>
        <begin position="41"/>
        <end position="42"/>
    </location>
    <ligand>
        <name>NADP(+)</name>
        <dbReference type="ChEBI" id="CHEBI:58349"/>
    </ligand>
</feature>
<dbReference type="InterPro" id="IPR036291">
    <property type="entry name" value="NAD(P)-bd_dom_sf"/>
</dbReference>
<dbReference type="NCBIfam" id="NF011456">
    <property type="entry name" value="PRK14874.1"/>
    <property type="match status" value="1"/>
</dbReference>
<gene>
    <name evidence="15" type="primary">asd</name>
    <name evidence="17" type="ORF">JBF11_06340</name>
</gene>
<dbReference type="HAMAP" id="MF_02121">
    <property type="entry name" value="ASADH"/>
    <property type="match status" value="1"/>
</dbReference>
<dbReference type="EMBL" id="CP065938">
    <property type="protein sequence ID" value="UWX05093.1"/>
    <property type="molecule type" value="Genomic_DNA"/>
</dbReference>
<protein>
    <recommendedName>
        <fullName evidence="6 15">Aspartate-semialdehyde dehydrogenase</fullName>
        <shortName evidence="15">ASA dehydrogenase</shortName>
        <shortName evidence="15">ASADH</shortName>
        <ecNumber evidence="6 15">1.2.1.11</ecNumber>
    </recommendedName>
    <alternativeName>
        <fullName evidence="15">Aspartate-beta-semialdehyde dehydrogenase</fullName>
    </alternativeName>
</protein>
<keyword evidence="11 15" id="KW-0560">Oxidoreductase</keyword>
<keyword evidence="7 15" id="KW-0028">Amino-acid biosynthesis</keyword>
<reference evidence="17" key="1">
    <citation type="submission" date="2020-12" db="EMBL/GenBank/DDBJ databases">
        <title>Taurinivorans muris gen. nov., sp. nov., fundamental and realized metabolic niche of a ubiquitous sulfidogenic bacterium in the murine intestine.</title>
        <authorList>
            <person name="Ye H."/>
            <person name="Hanson B.T."/>
            <person name="Loy A."/>
        </authorList>
    </citation>
    <scope>NUCLEOTIDE SEQUENCE</scope>
    <source>
        <strain evidence="17">LT0009</strain>
    </source>
</reference>
<keyword evidence="12 15" id="KW-0457">Lysine biosynthesis</keyword>
<comment type="pathway">
    <text evidence="3 15">Amino-acid biosynthesis; L-threonine biosynthesis; L-threonine from L-aspartate: step 2/5.</text>
</comment>
<evidence type="ECO:0000256" key="5">
    <source>
        <dbReference type="ARBA" id="ARBA00011738"/>
    </source>
</evidence>
<feature type="active site" description="Acyl-thioester intermediate" evidence="15">
    <location>
        <position position="130"/>
    </location>
</feature>
<comment type="catalytic activity">
    <reaction evidence="14 15">
        <text>L-aspartate 4-semialdehyde + phosphate + NADP(+) = 4-phospho-L-aspartate + NADPH + H(+)</text>
        <dbReference type="Rhea" id="RHEA:24284"/>
        <dbReference type="ChEBI" id="CHEBI:15378"/>
        <dbReference type="ChEBI" id="CHEBI:43474"/>
        <dbReference type="ChEBI" id="CHEBI:57535"/>
        <dbReference type="ChEBI" id="CHEBI:57783"/>
        <dbReference type="ChEBI" id="CHEBI:58349"/>
        <dbReference type="ChEBI" id="CHEBI:537519"/>
        <dbReference type="EC" id="1.2.1.11"/>
    </reaction>
</comment>
<dbReference type="Proteomes" id="UP001058120">
    <property type="component" value="Chromosome"/>
</dbReference>
<dbReference type="PIRSF" id="PIRSF000148">
    <property type="entry name" value="ASA_dh"/>
    <property type="match status" value="1"/>
</dbReference>
<dbReference type="CDD" id="cd02316">
    <property type="entry name" value="VcASADH2_like_N"/>
    <property type="match status" value="1"/>
</dbReference>
<evidence type="ECO:0000256" key="9">
    <source>
        <dbReference type="ARBA" id="ARBA00022857"/>
    </source>
</evidence>
<dbReference type="SUPFAM" id="SSF51735">
    <property type="entry name" value="NAD(P)-binding Rossmann-fold domains"/>
    <property type="match status" value="1"/>
</dbReference>
<keyword evidence="8 15" id="KW-0791">Threonine biosynthesis</keyword>
<organism evidence="17 18">
    <name type="scientific">Taurinivorans muris</name>
    <dbReference type="NCBI Taxonomy" id="2787751"/>
    <lineage>
        <taxon>Bacteria</taxon>
        <taxon>Pseudomonadati</taxon>
        <taxon>Thermodesulfobacteriota</taxon>
        <taxon>Desulfovibrionia</taxon>
        <taxon>Desulfovibrionales</taxon>
        <taxon>Desulfovibrionaceae</taxon>
        <taxon>Taurinivorans</taxon>
    </lineage>
</organism>
<feature type="binding site" evidence="15">
    <location>
        <position position="236"/>
    </location>
    <ligand>
        <name>substrate</name>
    </ligand>
</feature>
<evidence type="ECO:0000259" key="16">
    <source>
        <dbReference type="SMART" id="SM00859"/>
    </source>
</evidence>
<dbReference type="Gene3D" id="3.40.50.720">
    <property type="entry name" value="NAD(P)-binding Rossmann-like Domain"/>
    <property type="match status" value="1"/>
</dbReference>
<accession>A0ABY5Y1D6</accession>
<dbReference type="Pfam" id="PF01118">
    <property type="entry name" value="Semialdhyde_dh"/>
    <property type="match status" value="1"/>
</dbReference>
<dbReference type="InterPro" id="IPR000534">
    <property type="entry name" value="Semialdehyde_DH_NAD-bd"/>
</dbReference>
<evidence type="ECO:0000256" key="7">
    <source>
        <dbReference type="ARBA" id="ARBA00022605"/>
    </source>
</evidence>
<sequence>MKEKLVVAVVGATGAVGREMLSTLYSRNFPATTIKALASSRSAGTRVPYGDDELVVEELTENSFEGVDIAIFSAGGGTSTQFAPHAVKSGCVVVDNSSAWRMDERCPLVIPEVNAHALKKHNGIIANPNCSTIQMLVALKPIHDVSPIKRVVVSTYQAVSGTGQKGIQELETQVRQLFNGIEPENTVYPHRIAFNCLPHIDVFLDNDYTKEEMKMVNETNKIFEDPNIKVTATCVRVPVFYSHSEAVNIETEKKITAKEARAILATAPGVQLYDNPKENMYPLATVAAGEDATFVGRIREDESIANGLNMWIVADNVRKGAALNAVQIAEKLLEMDLVCVKDKNLFM</sequence>
<comment type="pathway">
    <text evidence="2 15">Amino-acid biosynthesis; L-lysine biosynthesis via DAP pathway; (S)-tetrahydrodipicolinate from L-aspartate: step 2/4.</text>
</comment>
<evidence type="ECO:0000256" key="12">
    <source>
        <dbReference type="ARBA" id="ARBA00023154"/>
    </source>
</evidence>
<dbReference type="RefSeq" id="WP_334314657.1">
    <property type="nucleotide sequence ID" value="NZ_CP065938.1"/>
</dbReference>
<evidence type="ECO:0000256" key="8">
    <source>
        <dbReference type="ARBA" id="ARBA00022697"/>
    </source>
</evidence>
<dbReference type="SUPFAM" id="SSF55347">
    <property type="entry name" value="Glyceraldehyde-3-phosphate dehydrogenase-like, C-terminal domain"/>
    <property type="match status" value="1"/>
</dbReference>
<evidence type="ECO:0000256" key="11">
    <source>
        <dbReference type="ARBA" id="ARBA00023002"/>
    </source>
</evidence>
<evidence type="ECO:0000256" key="3">
    <source>
        <dbReference type="ARBA" id="ARBA00005097"/>
    </source>
</evidence>
<keyword evidence="13 15" id="KW-0486">Methionine biosynthesis</keyword>
<feature type="binding site" evidence="15">
    <location>
        <begin position="13"/>
        <end position="16"/>
    </location>
    <ligand>
        <name>NADP(+)</name>
        <dbReference type="ChEBI" id="CHEBI:58349"/>
    </ligand>
</feature>
<comment type="function">
    <text evidence="15">Catalyzes the NADPH-dependent formation of L-aspartate-semialdehyde (L-ASA) by the reductive dephosphorylation of L-aspartyl-4-phosphate.</text>
</comment>
<dbReference type="InterPro" id="IPR012280">
    <property type="entry name" value="Semialdhyde_DH_dimer_dom"/>
</dbReference>
<keyword evidence="18" id="KW-1185">Reference proteome</keyword>
<evidence type="ECO:0000313" key="17">
    <source>
        <dbReference type="EMBL" id="UWX05093.1"/>
    </source>
</evidence>
<feature type="active site" description="Proton acceptor" evidence="15">
    <location>
        <position position="243"/>
    </location>
</feature>
<comment type="subunit">
    <text evidence="5 15">Homodimer.</text>
</comment>
<keyword evidence="9 15" id="KW-0521">NADP</keyword>
<name>A0ABY5Y1D6_9BACT</name>
<dbReference type="NCBIfam" id="TIGR01296">
    <property type="entry name" value="asd_B"/>
    <property type="match status" value="1"/>
</dbReference>
<evidence type="ECO:0000256" key="1">
    <source>
        <dbReference type="ARBA" id="ARBA00005021"/>
    </source>
</evidence>
<dbReference type="Pfam" id="PF02774">
    <property type="entry name" value="Semialdhyde_dhC"/>
    <property type="match status" value="1"/>
</dbReference>
<evidence type="ECO:0000256" key="14">
    <source>
        <dbReference type="ARBA" id="ARBA00047891"/>
    </source>
</evidence>
<evidence type="ECO:0000256" key="13">
    <source>
        <dbReference type="ARBA" id="ARBA00023167"/>
    </source>
</evidence>
<keyword evidence="10 15" id="KW-0220">Diaminopimelate biosynthesis</keyword>
<evidence type="ECO:0000256" key="15">
    <source>
        <dbReference type="HAMAP-Rule" id="MF_02121"/>
    </source>
</evidence>
<feature type="binding site" evidence="15">
    <location>
        <position position="101"/>
    </location>
    <ligand>
        <name>phosphate</name>
        <dbReference type="ChEBI" id="CHEBI:43474"/>
    </ligand>
</feature>
<evidence type="ECO:0000256" key="10">
    <source>
        <dbReference type="ARBA" id="ARBA00022915"/>
    </source>
</evidence>
<comment type="similarity">
    <text evidence="4 15">Belongs to the aspartate-semialdehyde dehydrogenase family.</text>
</comment>
<dbReference type="GO" id="GO:0004073">
    <property type="term" value="F:aspartate-semialdehyde dehydrogenase activity"/>
    <property type="evidence" value="ECO:0007669"/>
    <property type="project" value="UniProtKB-EC"/>
</dbReference>
<dbReference type="InterPro" id="IPR012080">
    <property type="entry name" value="Asp_semialdehyde_DH"/>
</dbReference>
<dbReference type="Gene3D" id="3.30.360.10">
    <property type="entry name" value="Dihydrodipicolinate Reductase, domain 2"/>
    <property type="match status" value="1"/>
</dbReference>
<proteinExistence type="inferred from homology"/>
<dbReference type="SMART" id="SM00859">
    <property type="entry name" value="Semialdhyde_dh"/>
    <property type="match status" value="1"/>
</dbReference>
<comment type="pathway">
    <text evidence="1 15">Amino-acid biosynthesis; L-methionine biosynthesis via de novo pathway; L-homoserine from L-aspartate: step 2/3.</text>
</comment>
<comment type="caution">
    <text evidence="15">Lacks conserved residue(s) required for the propagation of feature annotation.</text>
</comment>
<dbReference type="InterPro" id="IPR005986">
    <property type="entry name" value="Asp_semialdehyde_DH_beta"/>
</dbReference>
<dbReference type="PANTHER" id="PTHR46278:SF2">
    <property type="entry name" value="ASPARTATE-SEMIALDEHYDE DEHYDROGENASE"/>
    <property type="match status" value="1"/>
</dbReference>
<evidence type="ECO:0000256" key="2">
    <source>
        <dbReference type="ARBA" id="ARBA00005076"/>
    </source>
</evidence>
<feature type="domain" description="Semialdehyde dehydrogenase NAD-binding" evidence="16">
    <location>
        <begin position="6"/>
        <end position="121"/>
    </location>
</feature>
<dbReference type="EC" id="1.2.1.11" evidence="6 15"/>
<dbReference type="CDD" id="cd18131">
    <property type="entry name" value="ASADH_C_bac_euk_like"/>
    <property type="match status" value="1"/>
</dbReference>
<evidence type="ECO:0000256" key="4">
    <source>
        <dbReference type="ARBA" id="ARBA00010584"/>
    </source>
</evidence>
<feature type="binding site" evidence="15">
    <location>
        <position position="157"/>
    </location>
    <ligand>
        <name>substrate</name>
    </ligand>
</feature>
<feature type="binding site" evidence="15">
    <location>
        <position position="316"/>
    </location>
    <ligand>
        <name>NADP(+)</name>
        <dbReference type="ChEBI" id="CHEBI:58349"/>
    </ligand>
</feature>